<name>A0ABS6MKA0_9GAMM</name>
<keyword evidence="2" id="KW-0812">Transmembrane</keyword>
<keyword evidence="2" id="KW-0472">Membrane</keyword>
<dbReference type="PANTHER" id="PTHR45138">
    <property type="entry name" value="REGULATORY COMPONENTS OF SENSORY TRANSDUCTION SYSTEM"/>
    <property type="match status" value="1"/>
</dbReference>
<comment type="caution">
    <text evidence="4">The sequence shown here is derived from an EMBL/GenBank/DDBJ whole genome shotgun (WGS) entry which is preliminary data.</text>
</comment>
<dbReference type="RefSeq" id="WP_217668647.1">
    <property type="nucleotide sequence ID" value="NZ_JAHRID010000003.1"/>
</dbReference>
<keyword evidence="2" id="KW-1133">Transmembrane helix</keyword>
<dbReference type="EMBL" id="JAHRID010000003">
    <property type="protein sequence ID" value="MBV2129015.1"/>
    <property type="molecule type" value="Genomic_DNA"/>
</dbReference>
<dbReference type="PANTHER" id="PTHR45138:SF9">
    <property type="entry name" value="DIGUANYLATE CYCLASE DGCM-RELATED"/>
    <property type="match status" value="1"/>
</dbReference>
<evidence type="ECO:0000256" key="2">
    <source>
        <dbReference type="SAM" id="Phobius"/>
    </source>
</evidence>
<dbReference type="SMART" id="SM00267">
    <property type="entry name" value="GGDEF"/>
    <property type="match status" value="1"/>
</dbReference>
<dbReference type="InterPro" id="IPR050469">
    <property type="entry name" value="Diguanylate_Cyclase"/>
</dbReference>
<evidence type="ECO:0000313" key="5">
    <source>
        <dbReference type="Proteomes" id="UP000704611"/>
    </source>
</evidence>
<organism evidence="4 5">
    <name type="scientific">Arsukibacterium indicum</name>
    <dbReference type="NCBI Taxonomy" id="2848612"/>
    <lineage>
        <taxon>Bacteria</taxon>
        <taxon>Pseudomonadati</taxon>
        <taxon>Pseudomonadota</taxon>
        <taxon>Gammaproteobacteria</taxon>
        <taxon>Chromatiales</taxon>
        <taxon>Chromatiaceae</taxon>
        <taxon>Arsukibacterium</taxon>
    </lineage>
</organism>
<dbReference type="EC" id="2.7.7.65" evidence="1"/>
<keyword evidence="5" id="KW-1185">Reference proteome</keyword>
<dbReference type="PROSITE" id="PS50887">
    <property type="entry name" value="GGDEF"/>
    <property type="match status" value="1"/>
</dbReference>
<accession>A0ABS6MKA0</accession>
<dbReference type="NCBIfam" id="TIGR00254">
    <property type="entry name" value="GGDEF"/>
    <property type="match status" value="1"/>
</dbReference>
<dbReference type="Pfam" id="PF00990">
    <property type="entry name" value="GGDEF"/>
    <property type="match status" value="1"/>
</dbReference>
<evidence type="ECO:0000313" key="4">
    <source>
        <dbReference type="EMBL" id="MBV2129015.1"/>
    </source>
</evidence>
<proteinExistence type="predicted"/>
<sequence>MGTRYQPHKYLNLLLLLLGSATLLVLVWHQFAAEAVLAITTDSPYTVEAVDDRSVIENEESSRVKLTRENGQFIVDCTIGEGYEWPFCEFQVILGYPPGGLNLTRYDSVRIKMWVEDQSDFQMRLFLRNFNPAYSTVGNFQSLKLQELAFKLGHEQHSYAAKLSQFTVASWWSNQFPLTIEHAGADISNVSVLSVATSGHVQPGRYRIVIESIEFTGQLISEASLRLVIILVWTACIFLYLVLDSVLTRRELALSRHHHISLSNINEALLIEKDNFAQMALYDPLTGVLNRRGLSDALMDRLQNEESELSPWSIVFMDIDHFKNINDKYGHAVGDQVIEQFTAQVQRQIKRNDLLTRWGGEEFLLILPGTHSTDALEVVERLRDHLTTFPWPKGLKLTCSFGVTEYSINENLSVAIKRADEAMYTAKQKGRDRVEVRQAC</sequence>
<feature type="domain" description="GGDEF" evidence="3">
    <location>
        <begin position="310"/>
        <end position="439"/>
    </location>
</feature>
<evidence type="ECO:0000256" key="1">
    <source>
        <dbReference type="ARBA" id="ARBA00012528"/>
    </source>
</evidence>
<dbReference type="CDD" id="cd01949">
    <property type="entry name" value="GGDEF"/>
    <property type="match status" value="1"/>
</dbReference>
<reference evidence="4 5" key="1">
    <citation type="submission" date="2021-06" db="EMBL/GenBank/DDBJ databases">
        <title>Rheinheimera indica sp. nov., isolated from deep-sea sediment.</title>
        <authorList>
            <person name="Wang Z."/>
            <person name="Zhang X.-Y."/>
        </authorList>
    </citation>
    <scope>NUCLEOTIDE SEQUENCE [LARGE SCALE GENOMIC DNA]</scope>
    <source>
        <strain evidence="4 5">SM2107</strain>
    </source>
</reference>
<dbReference type="InterPro" id="IPR000160">
    <property type="entry name" value="GGDEF_dom"/>
</dbReference>
<feature type="transmembrane region" description="Helical" evidence="2">
    <location>
        <begin position="223"/>
        <end position="243"/>
    </location>
</feature>
<evidence type="ECO:0000259" key="3">
    <source>
        <dbReference type="PROSITE" id="PS50887"/>
    </source>
</evidence>
<protein>
    <recommendedName>
        <fullName evidence="1">diguanylate cyclase</fullName>
        <ecNumber evidence="1">2.7.7.65</ecNumber>
    </recommendedName>
</protein>
<dbReference type="Proteomes" id="UP000704611">
    <property type="component" value="Unassembled WGS sequence"/>
</dbReference>
<gene>
    <name evidence="4" type="ORF">KQY15_07920</name>
</gene>